<feature type="transmembrane region" description="Helical" evidence="8">
    <location>
        <begin position="255"/>
        <end position="279"/>
    </location>
</feature>
<evidence type="ECO:0000256" key="1">
    <source>
        <dbReference type="ARBA" id="ARBA00004651"/>
    </source>
</evidence>
<evidence type="ECO:0000256" key="3">
    <source>
        <dbReference type="ARBA" id="ARBA00022692"/>
    </source>
</evidence>
<dbReference type="GO" id="GO:0005886">
    <property type="term" value="C:plasma membrane"/>
    <property type="evidence" value="ECO:0007669"/>
    <property type="project" value="UniProtKB-SubCell"/>
</dbReference>
<dbReference type="GO" id="GO:0016887">
    <property type="term" value="F:ATP hydrolysis activity"/>
    <property type="evidence" value="ECO:0007669"/>
    <property type="project" value="InterPro"/>
</dbReference>
<evidence type="ECO:0000259" key="10">
    <source>
        <dbReference type="PROSITE" id="PS50929"/>
    </source>
</evidence>
<dbReference type="SUPFAM" id="SSF52540">
    <property type="entry name" value="P-loop containing nucleoside triphosphate hydrolases"/>
    <property type="match status" value="1"/>
</dbReference>
<evidence type="ECO:0000256" key="6">
    <source>
        <dbReference type="ARBA" id="ARBA00022989"/>
    </source>
</evidence>
<dbReference type="PROSITE" id="PS50893">
    <property type="entry name" value="ABC_TRANSPORTER_2"/>
    <property type="match status" value="1"/>
</dbReference>
<comment type="caution">
    <text evidence="11">The sequence shown here is derived from an EMBL/GenBank/DDBJ whole genome shotgun (WGS) entry which is preliminary data.</text>
</comment>
<keyword evidence="5 11" id="KW-0067">ATP-binding</keyword>
<organism evidence="11 12">
    <name type="scientific">Paenibacillus sedimenti</name>
    <dbReference type="NCBI Taxonomy" id="2770274"/>
    <lineage>
        <taxon>Bacteria</taxon>
        <taxon>Bacillati</taxon>
        <taxon>Bacillota</taxon>
        <taxon>Bacilli</taxon>
        <taxon>Bacillales</taxon>
        <taxon>Paenibacillaceae</taxon>
        <taxon>Paenibacillus</taxon>
    </lineage>
</organism>
<dbReference type="InterPro" id="IPR036640">
    <property type="entry name" value="ABC1_TM_sf"/>
</dbReference>
<evidence type="ECO:0000313" key="12">
    <source>
        <dbReference type="Proteomes" id="UP000650466"/>
    </source>
</evidence>
<keyword evidence="12" id="KW-1185">Reference proteome</keyword>
<accession>A0A926QGS0</accession>
<dbReference type="PROSITE" id="PS00211">
    <property type="entry name" value="ABC_TRANSPORTER_1"/>
    <property type="match status" value="1"/>
</dbReference>
<evidence type="ECO:0000256" key="5">
    <source>
        <dbReference type="ARBA" id="ARBA00022840"/>
    </source>
</evidence>
<gene>
    <name evidence="11" type="ORF">ICC18_01165</name>
</gene>
<dbReference type="Proteomes" id="UP000650466">
    <property type="component" value="Unassembled WGS sequence"/>
</dbReference>
<dbReference type="SUPFAM" id="SSF90123">
    <property type="entry name" value="ABC transporter transmembrane region"/>
    <property type="match status" value="1"/>
</dbReference>
<dbReference type="InterPro" id="IPR039421">
    <property type="entry name" value="Type_1_exporter"/>
</dbReference>
<dbReference type="Gene3D" id="3.40.50.300">
    <property type="entry name" value="P-loop containing nucleotide triphosphate hydrolases"/>
    <property type="match status" value="1"/>
</dbReference>
<dbReference type="EMBL" id="JACVVD010000001">
    <property type="protein sequence ID" value="MBD0378731.1"/>
    <property type="molecule type" value="Genomic_DNA"/>
</dbReference>
<feature type="transmembrane region" description="Helical" evidence="8">
    <location>
        <begin position="173"/>
        <end position="191"/>
    </location>
</feature>
<dbReference type="FunFam" id="3.40.50.300:FF:000218">
    <property type="entry name" value="Multidrug ABC transporter ATP-binding protein"/>
    <property type="match status" value="1"/>
</dbReference>
<dbReference type="InterPro" id="IPR017871">
    <property type="entry name" value="ABC_transporter-like_CS"/>
</dbReference>
<proteinExistence type="inferred from homology"/>
<evidence type="ECO:0000256" key="4">
    <source>
        <dbReference type="ARBA" id="ARBA00022741"/>
    </source>
</evidence>
<feature type="transmembrane region" description="Helical" evidence="8">
    <location>
        <begin position="291"/>
        <end position="313"/>
    </location>
</feature>
<evidence type="ECO:0000256" key="7">
    <source>
        <dbReference type="ARBA" id="ARBA00023136"/>
    </source>
</evidence>
<feature type="transmembrane region" description="Helical" evidence="8">
    <location>
        <begin position="148"/>
        <end position="167"/>
    </location>
</feature>
<comment type="subcellular location">
    <subcellularLocation>
        <location evidence="1">Cell membrane</location>
        <topology evidence="1">Multi-pass membrane protein</topology>
    </subcellularLocation>
</comment>
<dbReference type="GO" id="GO:0005524">
    <property type="term" value="F:ATP binding"/>
    <property type="evidence" value="ECO:0007669"/>
    <property type="project" value="UniProtKB-KW"/>
</dbReference>
<evidence type="ECO:0000259" key="9">
    <source>
        <dbReference type="PROSITE" id="PS50893"/>
    </source>
</evidence>
<dbReference type="InterPro" id="IPR003439">
    <property type="entry name" value="ABC_transporter-like_ATP-bd"/>
</dbReference>
<dbReference type="CDD" id="cd18552">
    <property type="entry name" value="ABC_6TM_MsbA_like"/>
    <property type="match status" value="1"/>
</dbReference>
<feature type="domain" description="ABC transporter" evidence="9">
    <location>
        <begin position="348"/>
        <end position="583"/>
    </location>
</feature>
<dbReference type="InterPro" id="IPR027417">
    <property type="entry name" value="P-loop_NTPase"/>
</dbReference>
<feature type="domain" description="ABC transmembrane type-1" evidence="10">
    <location>
        <begin position="37"/>
        <end position="315"/>
    </location>
</feature>
<reference evidence="11" key="1">
    <citation type="submission" date="2020-09" db="EMBL/GenBank/DDBJ databases">
        <title>Draft Genome Sequence of Paenibacillus sp. WST5.</title>
        <authorList>
            <person name="Bao Z."/>
        </authorList>
    </citation>
    <scope>NUCLEOTIDE SEQUENCE</scope>
    <source>
        <strain evidence="11">WST5</strain>
    </source>
</reference>
<evidence type="ECO:0000256" key="8">
    <source>
        <dbReference type="SAM" id="Phobius"/>
    </source>
</evidence>
<keyword evidence="6 8" id="KW-1133">Transmembrane helix</keyword>
<dbReference type="PROSITE" id="PS50929">
    <property type="entry name" value="ABC_TM1F"/>
    <property type="match status" value="1"/>
</dbReference>
<dbReference type="Pfam" id="PF00664">
    <property type="entry name" value="ABC_membrane"/>
    <property type="match status" value="1"/>
</dbReference>
<evidence type="ECO:0000256" key="2">
    <source>
        <dbReference type="ARBA" id="ARBA00005417"/>
    </source>
</evidence>
<keyword evidence="7 8" id="KW-0472">Membrane</keyword>
<name>A0A926QGS0_9BACL</name>
<comment type="similarity">
    <text evidence="2">Belongs to the ABC transporter superfamily.</text>
</comment>
<feature type="transmembrane region" description="Helical" evidence="8">
    <location>
        <begin position="73"/>
        <end position="90"/>
    </location>
</feature>
<evidence type="ECO:0000313" key="11">
    <source>
        <dbReference type="EMBL" id="MBD0378731.1"/>
    </source>
</evidence>
<sequence length="608" mass="67202">MKRSDNLASRKSKPQEFRPKPIFFRLMAFIKPYSLWVLLTIATSLIVAAVDIGMGKLIEQMIDANSRTLLDSAVFIAILALTGVIAKYLIKYASTRFSSYALRDLRNTVAHHLENLPVSTVEKQQSGDLVSRLTNDTTVLQNFFIHHFANLFYMPVVFISALTILLLTSWKLILFSLILLPIGIIVTVVLSKPISKISEQLQEQLGHANAVAQDMIGGIPMVKAFNRQGTMFEKYGKVMQQVLSKSLLLEKRRALMSPISILLLSTPLIFMVGVGGYLIDKGELTPGNIIIFLYMISFVLQPISMIPVLSAQVQEVSGAARRLFDVLDMPAEPEIPSTEALDVNSIPIEFDNVSFSYDGQTNVLNGVSFQLQKQQTIALVGSSGCGKSTLFKLLCGFYELPLGSGSIKVFGRPLNEWSLKQLRSQISLVSQDTHLFPGTIAENIGFGNLQATMNDIVRAAKEANAHDFIMQQPVGYNTVIGERGSLSGGQKQRIAIARALLKDAPILLLDEPTSALDTHSEAIVQEAIERAMKDRAVLMITHRLSAIDKADLVIFMSDGNIVECNTHEQLIRSNGPYKKMYFKQFALQESTGSADREEGLRHVPEAVL</sequence>
<dbReference type="InterPro" id="IPR003593">
    <property type="entry name" value="AAA+_ATPase"/>
</dbReference>
<dbReference type="Pfam" id="PF00005">
    <property type="entry name" value="ABC_tran"/>
    <property type="match status" value="1"/>
</dbReference>
<dbReference type="GO" id="GO:0015421">
    <property type="term" value="F:ABC-type oligopeptide transporter activity"/>
    <property type="evidence" value="ECO:0007669"/>
    <property type="project" value="TreeGrafter"/>
</dbReference>
<dbReference type="AlphaFoldDB" id="A0A926QGS0"/>
<dbReference type="Gene3D" id="1.20.1560.10">
    <property type="entry name" value="ABC transporter type 1, transmembrane domain"/>
    <property type="match status" value="1"/>
</dbReference>
<protein>
    <submittedName>
        <fullName evidence="11">ABC transporter ATP-binding protein</fullName>
    </submittedName>
</protein>
<keyword evidence="4" id="KW-0547">Nucleotide-binding</keyword>
<dbReference type="InterPro" id="IPR011527">
    <property type="entry name" value="ABC1_TM_dom"/>
</dbReference>
<dbReference type="SMART" id="SM00382">
    <property type="entry name" value="AAA"/>
    <property type="match status" value="1"/>
</dbReference>
<dbReference type="PANTHER" id="PTHR43394:SF1">
    <property type="entry name" value="ATP-BINDING CASSETTE SUB-FAMILY B MEMBER 10, MITOCHONDRIAL"/>
    <property type="match status" value="1"/>
</dbReference>
<dbReference type="PANTHER" id="PTHR43394">
    <property type="entry name" value="ATP-DEPENDENT PERMEASE MDL1, MITOCHONDRIAL"/>
    <property type="match status" value="1"/>
</dbReference>
<keyword evidence="3 8" id="KW-0812">Transmembrane</keyword>